<comment type="caution">
    <text evidence="2">The sequence shown here is derived from an EMBL/GenBank/DDBJ whole genome shotgun (WGS) entry which is preliminary data.</text>
</comment>
<sequence length="127" mass="13548">MGCSSSAKAVQTREYVDEEISAYNRQLASSVHEVISLQTSDRAGSSLAPPHAAASSLEPRTGAPTASDAAFEKDTGDIKIQLNSSLPTPWPSPTIACSSSQNIKLPREMGSESSGETFRSWDFQVRS</sequence>
<keyword evidence="3" id="KW-1185">Reference proteome</keyword>
<evidence type="ECO:0000313" key="2">
    <source>
        <dbReference type="EMBL" id="CAE8606965.1"/>
    </source>
</evidence>
<reference evidence="2" key="1">
    <citation type="submission" date="2021-02" db="EMBL/GenBank/DDBJ databases">
        <authorList>
            <person name="Dougan E. K."/>
            <person name="Rhodes N."/>
            <person name="Thang M."/>
            <person name="Chan C."/>
        </authorList>
    </citation>
    <scope>NUCLEOTIDE SEQUENCE</scope>
</reference>
<name>A0A813EYR8_POLGL</name>
<dbReference type="AlphaFoldDB" id="A0A813EYR8"/>
<accession>A0A813EYR8</accession>
<dbReference type="Proteomes" id="UP000654075">
    <property type="component" value="Unassembled WGS sequence"/>
</dbReference>
<feature type="region of interest" description="Disordered" evidence="1">
    <location>
        <begin position="106"/>
        <end position="127"/>
    </location>
</feature>
<evidence type="ECO:0000256" key="1">
    <source>
        <dbReference type="SAM" id="MobiDB-lite"/>
    </source>
</evidence>
<feature type="region of interest" description="Disordered" evidence="1">
    <location>
        <begin position="38"/>
        <end position="69"/>
    </location>
</feature>
<gene>
    <name evidence="2" type="ORF">PGLA1383_LOCUS24914</name>
</gene>
<evidence type="ECO:0000313" key="3">
    <source>
        <dbReference type="Proteomes" id="UP000654075"/>
    </source>
</evidence>
<organism evidence="2 3">
    <name type="scientific">Polarella glacialis</name>
    <name type="common">Dinoflagellate</name>
    <dbReference type="NCBI Taxonomy" id="89957"/>
    <lineage>
        <taxon>Eukaryota</taxon>
        <taxon>Sar</taxon>
        <taxon>Alveolata</taxon>
        <taxon>Dinophyceae</taxon>
        <taxon>Suessiales</taxon>
        <taxon>Suessiaceae</taxon>
        <taxon>Polarella</taxon>
    </lineage>
</organism>
<protein>
    <submittedName>
        <fullName evidence="2">Uncharacterized protein</fullName>
    </submittedName>
</protein>
<proteinExistence type="predicted"/>
<dbReference type="EMBL" id="CAJNNV010020142">
    <property type="protein sequence ID" value="CAE8606965.1"/>
    <property type="molecule type" value="Genomic_DNA"/>
</dbReference>
<feature type="compositionally biased region" description="Low complexity" evidence="1">
    <location>
        <begin position="45"/>
        <end position="57"/>
    </location>
</feature>